<keyword evidence="4 5" id="KW-0472">Membrane</keyword>
<proteinExistence type="predicted"/>
<dbReference type="AlphaFoldDB" id="A0A9X2Q4A8"/>
<dbReference type="Proteomes" id="UP001155057">
    <property type="component" value="Unassembled WGS sequence"/>
</dbReference>
<evidence type="ECO:0000256" key="5">
    <source>
        <dbReference type="SAM" id="Phobius"/>
    </source>
</evidence>
<evidence type="ECO:0000256" key="4">
    <source>
        <dbReference type="ARBA" id="ARBA00023136"/>
    </source>
</evidence>
<dbReference type="InterPro" id="IPR007688">
    <property type="entry name" value="Conjugal_tfr_TrbL/VirB6"/>
</dbReference>
<dbReference type="EMBL" id="JANUAE010000004">
    <property type="protein sequence ID" value="MCS3709845.1"/>
    <property type="molecule type" value="Genomic_DNA"/>
</dbReference>
<keyword evidence="3 5" id="KW-1133">Transmembrane helix</keyword>
<protein>
    <submittedName>
        <fullName evidence="6">Uncharacterized protein</fullName>
    </submittedName>
</protein>
<evidence type="ECO:0000256" key="2">
    <source>
        <dbReference type="ARBA" id="ARBA00022692"/>
    </source>
</evidence>
<comment type="caution">
    <text evidence="6">The sequence shown here is derived from an EMBL/GenBank/DDBJ whole genome shotgun (WGS) entry which is preliminary data.</text>
</comment>
<feature type="transmembrane region" description="Helical" evidence="5">
    <location>
        <begin position="286"/>
        <end position="305"/>
    </location>
</feature>
<evidence type="ECO:0000256" key="1">
    <source>
        <dbReference type="ARBA" id="ARBA00004141"/>
    </source>
</evidence>
<sequence length="393" mass="42736">MAVLVVWAALSPEAMAQSYFPSNSALDSVINYYNSFATVLNARLLGWAQAIFGICATIQAALFLWNIMLEEISRRSLSSGGVRGLLQKLLAYTIFIGLTGWLLTNNADLTRDFNEVVISGVAPWVLANSCFSGAGTYADPISPGEIVEVGWWTYEQTNENMYLAVGGGQFSTDTTGVPDSTAAGTDAWYDTFMPDGAKETISSWTGTMDWLMTFISTPSYWVVMFAMFLIIPTFYVIAFQVIIAHITLALIVGVMPIFLAFLPLSFTSPIVSGYVRYYLYTLFKLLFIYILLVPVLQLPAIIFAGTTGPGTSLGSVPSFPIADCTGPLLDSPDGFDVADNPDPPANNRSRADLALAMAAFALAAAAILKTIPERIASYMTARFSLRPLYDIFE</sequence>
<accession>A0A9X2Q4A8</accession>
<evidence type="ECO:0000313" key="6">
    <source>
        <dbReference type="EMBL" id="MCS3709845.1"/>
    </source>
</evidence>
<evidence type="ECO:0000256" key="3">
    <source>
        <dbReference type="ARBA" id="ARBA00022989"/>
    </source>
</evidence>
<feature type="transmembrane region" description="Helical" evidence="5">
    <location>
        <begin position="353"/>
        <end position="371"/>
    </location>
</feature>
<feature type="transmembrane region" description="Helical" evidence="5">
    <location>
        <begin position="246"/>
        <end position="266"/>
    </location>
</feature>
<reference evidence="6" key="1">
    <citation type="submission" date="2022-08" db="EMBL/GenBank/DDBJ databases">
        <title>Genomic Encyclopedia of Type Strains, Phase V (KMG-V): Genome sequencing to study the core and pangenomes of soil and plant-associated prokaryotes.</title>
        <authorList>
            <person name="Whitman W."/>
        </authorList>
    </citation>
    <scope>NUCLEOTIDE SEQUENCE</scope>
    <source>
        <strain evidence="6">SP3049</strain>
    </source>
</reference>
<organism evidence="6 7">
    <name type="scientific">Salinibacter ruber</name>
    <dbReference type="NCBI Taxonomy" id="146919"/>
    <lineage>
        <taxon>Bacteria</taxon>
        <taxon>Pseudomonadati</taxon>
        <taxon>Rhodothermota</taxon>
        <taxon>Rhodothermia</taxon>
        <taxon>Rhodothermales</taxon>
        <taxon>Salinibacteraceae</taxon>
        <taxon>Salinibacter</taxon>
    </lineage>
</organism>
<gene>
    <name evidence="6" type="ORF">GGP61_001449</name>
</gene>
<feature type="transmembrane region" description="Helical" evidence="5">
    <location>
        <begin position="40"/>
        <end position="65"/>
    </location>
</feature>
<feature type="transmembrane region" description="Helical" evidence="5">
    <location>
        <begin position="220"/>
        <end position="239"/>
    </location>
</feature>
<comment type="subcellular location">
    <subcellularLocation>
        <location evidence="1">Membrane</location>
        <topology evidence="1">Multi-pass membrane protein</topology>
    </subcellularLocation>
</comment>
<evidence type="ECO:0000313" key="7">
    <source>
        <dbReference type="Proteomes" id="UP001155057"/>
    </source>
</evidence>
<name>A0A9X2Q4A8_9BACT</name>
<keyword evidence="2 5" id="KW-0812">Transmembrane</keyword>
<dbReference type="RefSeq" id="WP_259123747.1">
    <property type="nucleotide sequence ID" value="NZ_JANUAE010000004.1"/>
</dbReference>
<dbReference type="Pfam" id="PF04610">
    <property type="entry name" value="TrbL"/>
    <property type="match status" value="1"/>
</dbReference>